<comment type="caution">
    <text evidence="10">Lacks conserved residue(s) required for the propagation of feature annotation.</text>
</comment>
<feature type="binding site" evidence="10">
    <location>
        <position position="40"/>
    </location>
    <ligand>
        <name>Mg(2+)</name>
        <dbReference type="ChEBI" id="CHEBI:18420"/>
    </ligand>
</feature>
<dbReference type="GO" id="GO:0120536">
    <property type="term" value="F:heptaprenylglyceryl phosphate synthase activity"/>
    <property type="evidence" value="ECO:0007669"/>
    <property type="project" value="UniProtKB-ARBA"/>
</dbReference>
<keyword evidence="4 10" id="KW-0460">Magnesium</keyword>
<dbReference type="PANTHER" id="PTHR40029">
    <property type="match status" value="1"/>
</dbReference>
<comment type="cofactor">
    <cofactor evidence="10">
        <name>Mg(2+)</name>
        <dbReference type="ChEBI" id="CHEBI:18420"/>
    </cofactor>
</comment>
<dbReference type="GO" id="GO:0046474">
    <property type="term" value="P:glycerophospholipid biosynthetic process"/>
    <property type="evidence" value="ECO:0007669"/>
    <property type="project" value="UniProtKB-UniRule"/>
</dbReference>
<dbReference type="NCBIfam" id="NF003199">
    <property type="entry name" value="PRK04169.1-3"/>
    <property type="match status" value="1"/>
</dbReference>
<dbReference type="Gene3D" id="3.20.20.390">
    <property type="entry name" value="FMN-linked oxidoreductases"/>
    <property type="match status" value="1"/>
</dbReference>
<reference evidence="11 12" key="1">
    <citation type="submission" date="2016-04" db="EMBL/GenBank/DDBJ databases">
        <title>Complete genome sequence of Fictibacillus phosphorivorans G25-29, a strain toxic to nematodes.</title>
        <authorList>
            <person name="Zheng Z."/>
        </authorList>
    </citation>
    <scope>NUCLEOTIDE SEQUENCE [LARGE SCALE GENOMIC DNA]</scope>
    <source>
        <strain evidence="11 12">G25-29</strain>
    </source>
</reference>
<protein>
    <recommendedName>
        <fullName evidence="9 10">Heptaprenylglyceryl phosphate synthase</fullName>
        <shortName evidence="10">HepGP synthase</shortName>
        <ecNumber evidence="9 10">2.5.1.n9</ecNumber>
    </recommendedName>
    <alternativeName>
        <fullName evidence="10">Glycerol-1-phosphate heptaprenyltransferase</fullName>
    </alternativeName>
</protein>
<evidence type="ECO:0000313" key="12">
    <source>
        <dbReference type="Proteomes" id="UP000076623"/>
    </source>
</evidence>
<keyword evidence="2 10" id="KW-0808">Transferase</keyword>
<evidence type="ECO:0000256" key="2">
    <source>
        <dbReference type="ARBA" id="ARBA00022679"/>
    </source>
</evidence>
<dbReference type="InterPro" id="IPR038597">
    <property type="entry name" value="GGGP/HepGP_synthase_sf"/>
</dbReference>
<evidence type="ECO:0000256" key="4">
    <source>
        <dbReference type="ARBA" id="ARBA00022842"/>
    </source>
</evidence>
<dbReference type="KEGG" id="fpn:ABE65_001450"/>
<dbReference type="EMBL" id="CP015378">
    <property type="protein sequence ID" value="ANC75582.1"/>
    <property type="molecule type" value="Genomic_DNA"/>
</dbReference>
<comment type="function">
    <text evidence="10">Prenyltransferase that catalyzes in vivo the transfer of the heptaprenyl moiety of heptaprenyl pyrophosphate (HepPP; 35 carbon atoms) to the C3 hydroxyl of sn-glycerol-1-phosphate (G1P), producing heptaprenylglyceryl phosphate (HepGP). This reaction is an ether-bond-formation step in the biosynthesis of archaea-type G1P-based membrane lipids found in Bacillales.</text>
</comment>
<feature type="binding site" evidence="10">
    <location>
        <begin position="209"/>
        <end position="210"/>
    </location>
    <ligand>
        <name>sn-glycerol 1-phosphate</name>
        <dbReference type="ChEBI" id="CHEBI:57685"/>
    </ligand>
</feature>
<dbReference type="FunFam" id="3.20.20.390:FF:000001">
    <property type="entry name" value="Heptaprenylglyceryl phosphate synthase"/>
    <property type="match status" value="1"/>
</dbReference>
<keyword evidence="6 10" id="KW-0594">Phospholipid biosynthesis</keyword>
<evidence type="ECO:0000256" key="6">
    <source>
        <dbReference type="ARBA" id="ARBA00023209"/>
    </source>
</evidence>
<dbReference type="Pfam" id="PF01884">
    <property type="entry name" value="PcrB"/>
    <property type="match status" value="1"/>
</dbReference>
<dbReference type="NCBIfam" id="TIGR01768">
    <property type="entry name" value="GGGP-family"/>
    <property type="match status" value="1"/>
</dbReference>
<dbReference type="AlphaFoldDB" id="A0A160IK10"/>
<dbReference type="PANTHER" id="PTHR40029:SF2">
    <property type="entry name" value="HEPTAPRENYLGLYCERYL PHOSPHATE SYNTHASE"/>
    <property type="match status" value="1"/>
</dbReference>
<feature type="binding site" evidence="10">
    <location>
        <position position="12"/>
    </location>
    <ligand>
        <name>sn-glycerol 1-phosphate</name>
        <dbReference type="ChEBI" id="CHEBI:57685"/>
    </ligand>
</feature>
<dbReference type="STRING" id="1221500.ABE65_001450"/>
<evidence type="ECO:0000256" key="10">
    <source>
        <dbReference type="HAMAP-Rule" id="MF_00112"/>
    </source>
</evidence>
<evidence type="ECO:0000256" key="1">
    <source>
        <dbReference type="ARBA" id="ARBA00022516"/>
    </source>
</evidence>
<dbReference type="CDD" id="cd02812">
    <property type="entry name" value="PcrB_like"/>
    <property type="match status" value="1"/>
</dbReference>
<comment type="similarity">
    <text evidence="10">Belongs to the GGGP/HepGP synthase family. Group I subfamily.</text>
</comment>
<dbReference type="NCBIfam" id="NF003197">
    <property type="entry name" value="PRK04169.1-1"/>
    <property type="match status" value="1"/>
</dbReference>
<accession>A0A160IK10</accession>
<comment type="pathway">
    <text evidence="10">Membrane lipid metabolism; glycerophospholipid metabolism.</text>
</comment>
<dbReference type="GO" id="GO:0000287">
    <property type="term" value="F:magnesium ion binding"/>
    <property type="evidence" value="ECO:0007669"/>
    <property type="project" value="UniProtKB-UniRule"/>
</dbReference>
<dbReference type="UniPathway" id="UPA00940"/>
<evidence type="ECO:0000256" key="5">
    <source>
        <dbReference type="ARBA" id="ARBA00023098"/>
    </source>
</evidence>
<organism evidence="11 12">
    <name type="scientific">Fictibacillus phosphorivorans</name>
    <dbReference type="NCBI Taxonomy" id="1221500"/>
    <lineage>
        <taxon>Bacteria</taxon>
        <taxon>Bacillati</taxon>
        <taxon>Bacillota</taxon>
        <taxon>Bacilli</taxon>
        <taxon>Bacillales</taxon>
        <taxon>Fictibacillaceae</taxon>
        <taxon>Fictibacillus</taxon>
    </lineage>
</organism>
<comment type="subunit">
    <text evidence="10">Homodimer.</text>
</comment>
<dbReference type="InterPro" id="IPR008205">
    <property type="entry name" value="GGGP_HepGP_synthase"/>
</dbReference>
<dbReference type="RefSeq" id="WP_066390833.1">
    <property type="nucleotide sequence ID" value="NZ_CP015378.1"/>
</dbReference>
<keyword evidence="3 10" id="KW-0479">Metal-binding</keyword>
<dbReference type="SUPFAM" id="SSF51395">
    <property type="entry name" value="FMN-linked oxidoreductases"/>
    <property type="match status" value="1"/>
</dbReference>
<dbReference type="InterPro" id="IPR039074">
    <property type="entry name" value="GGGP/HepGP_synthase_I"/>
</dbReference>
<feature type="binding site" evidence="10">
    <location>
        <begin position="159"/>
        <end position="164"/>
    </location>
    <ligand>
        <name>sn-glycerol 1-phosphate</name>
        <dbReference type="ChEBI" id="CHEBI:57685"/>
    </ligand>
</feature>
<dbReference type="EC" id="2.5.1.n9" evidence="9 10"/>
<name>A0A160IK10_9BACL</name>
<evidence type="ECO:0000256" key="3">
    <source>
        <dbReference type="ARBA" id="ARBA00022723"/>
    </source>
</evidence>
<dbReference type="HAMAP" id="MF_00112">
    <property type="entry name" value="GGGP_HepGP_synthase"/>
    <property type="match status" value="1"/>
</dbReference>
<proteinExistence type="inferred from homology"/>
<keyword evidence="1 10" id="KW-0444">Lipid biosynthesis</keyword>
<evidence type="ECO:0000256" key="9">
    <source>
        <dbReference type="ARBA" id="ARBA00066888"/>
    </source>
</evidence>
<dbReference type="Proteomes" id="UP000076623">
    <property type="component" value="Chromosome"/>
</dbReference>
<evidence type="ECO:0000256" key="7">
    <source>
        <dbReference type="ARBA" id="ARBA00023264"/>
    </source>
</evidence>
<feature type="binding site" evidence="10">
    <location>
        <position position="189"/>
    </location>
    <ligand>
        <name>sn-glycerol 1-phosphate</name>
        <dbReference type="ChEBI" id="CHEBI:57685"/>
    </ligand>
</feature>
<gene>
    <name evidence="10" type="primary">pcrB</name>
    <name evidence="11" type="ORF">ABE65_001450</name>
</gene>
<evidence type="ECO:0000313" key="11">
    <source>
        <dbReference type="EMBL" id="ANC75582.1"/>
    </source>
</evidence>
<keyword evidence="7 10" id="KW-1208">Phospholipid metabolism</keyword>
<keyword evidence="12" id="KW-1185">Reference proteome</keyword>
<evidence type="ECO:0000256" key="8">
    <source>
        <dbReference type="ARBA" id="ARBA00048318"/>
    </source>
</evidence>
<comment type="catalytic activity">
    <reaction evidence="8 10">
        <text>sn-glycerol 1-phosphate + all-trans-heptaprenyl diphosphate = 3-heptaprenyl-sn-glycero-1-phosphate + diphosphate</text>
        <dbReference type="Rhea" id="RHEA:33495"/>
        <dbReference type="ChEBI" id="CHEBI:33019"/>
        <dbReference type="ChEBI" id="CHEBI:57685"/>
        <dbReference type="ChEBI" id="CHEBI:58206"/>
        <dbReference type="ChEBI" id="CHEBI:64781"/>
        <dbReference type="EC" id="2.5.1.n9"/>
    </reaction>
</comment>
<feature type="binding site" evidence="10">
    <location>
        <position position="14"/>
    </location>
    <ligand>
        <name>Mg(2+)</name>
        <dbReference type="ChEBI" id="CHEBI:18420"/>
    </ligand>
</feature>
<sequence length="230" mass="25559">MFDYRKWKHVFKLDPDKEISDSDLELICESGTDAVIVGGSSGITLDNTLDLMSRIRRYAVPCVLEVSNIESLTPGFDFYYIPTVLNAKDATFITGLHTEALKEFGDIMNWDEILTEGYCILNPDCEAAKRSSANTELSADDVVAYARLAEKMFKLPIFYLEYSGTYGDVDIVRQVKNVLENTILYYGGGIHSGEQAKEMAEFADTVVVGNVIYDDLKAAIETVEAVKGKS</sequence>
<keyword evidence="5 10" id="KW-0443">Lipid metabolism</keyword>